<evidence type="ECO:0000313" key="3">
    <source>
        <dbReference type="Proteomes" id="UP001179952"/>
    </source>
</evidence>
<reference evidence="2" key="1">
    <citation type="journal article" date="2023" name="Nat. Commun.">
        <title>Diploid and tetraploid genomes of Acorus and the evolution of monocots.</title>
        <authorList>
            <person name="Ma L."/>
            <person name="Liu K.W."/>
            <person name="Li Z."/>
            <person name="Hsiao Y.Y."/>
            <person name="Qi Y."/>
            <person name="Fu T."/>
            <person name="Tang G.D."/>
            <person name="Zhang D."/>
            <person name="Sun W.H."/>
            <person name="Liu D.K."/>
            <person name="Li Y."/>
            <person name="Chen G.Z."/>
            <person name="Liu X.D."/>
            <person name="Liao X.Y."/>
            <person name="Jiang Y.T."/>
            <person name="Yu X."/>
            <person name="Hao Y."/>
            <person name="Huang J."/>
            <person name="Zhao X.W."/>
            <person name="Ke S."/>
            <person name="Chen Y.Y."/>
            <person name="Wu W.L."/>
            <person name="Hsu J.L."/>
            <person name="Lin Y.F."/>
            <person name="Huang M.D."/>
            <person name="Li C.Y."/>
            <person name="Huang L."/>
            <person name="Wang Z.W."/>
            <person name="Zhao X."/>
            <person name="Zhong W.Y."/>
            <person name="Peng D.H."/>
            <person name="Ahmad S."/>
            <person name="Lan S."/>
            <person name="Zhang J.S."/>
            <person name="Tsai W.C."/>
            <person name="Van de Peer Y."/>
            <person name="Liu Z.J."/>
        </authorList>
    </citation>
    <scope>NUCLEOTIDE SEQUENCE</scope>
    <source>
        <strain evidence="2">SCP</strain>
    </source>
</reference>
<evidence type="ECO:0000313" key="2">
    <source>
        <dbReference type="EMBL" id="KAK1278150.1"/>
    </source>
</evidence>
<name>A0AAV9BNQ6_ACOGR</name>
<accession>A0AAV9BNQ6</accession>
<dbReference type="InterPro" id="IPR057939">
    <property type="entry name" value="TRF2_HOY1_PH"/>
</dbReference>
<comment type="caution">
    <text evidence="2">The sequence shown here is derived from an EMBL/GenBank/DDBJ whole genome shotgun (WGS) entry which is preliminary data.</text>
</comment>
<dbReference type="Pfam" id="PF24818">
    <property type="entry name" value="PH_TRF2_HOY1"/>
    <property type="match status" value="1"/>
</dbReference>
<feature type="domain" description="TRF2/HOY1 PH-like" evidence="1">
    <location>
        <begin position="2"/>
        <end position="103"/>
    </location>
</feature>
<sequence length="176" mass="20834">MHNNEVVAKFYYAKKKFVWEILKNGVKSKIEIRWIHVIGIRALFDVGGEFDVLDIELNEDPQFYKEIFRLPRKYPIWDRTPDFTDGQASIVWRHTVWVRRGTLRKHYKDILKCDARLNMLSSLYTPPSGIHPPLAEPLLVQPLNAVPPNSGLYISLYQPPRFNYLLNVYTNFMFFF</sequence>
<dbReference type="Proteomes" id="UP001179952">
    <property type="component" value="Unassembled WGS sequence"/>
</dbReference>
<dbReference type="PANTHER" id="PTHR33494:SF5">
    <property type="entry name" value="F10A16.6 PROTEIN"/>
    <property type="match status" value="1"/>
</dbReference>
<evidence type="ECO:0000259" key="1">
    <source>
        <dbReference type="Pfam" id="PF24818"/>
    </source>
</evidence>
<keyword evidence="3" id="KW-1185">Reference proteome</keyword>
<dbReference type="EMBL" id="JAUJYN010000002">
    <property type="protein sequence ID" value="KAK1278150.1"/>
    <property type="molecule type" value="Genomic_DNA"/>
</dbReference>
<protein>
    <recommendedName>
        <fullName evidence="1">TRF2/HOY1 PH-like domain-containing protein</fullName>
    </recommendedName>
</protein>
<reference evidence="2" key="2">
    <citation type="submission" date="2023-06" db="EMBL/GenBank/DDBJ databases">
        <authorList>
            <person name="Ma L."/>
            <person name="Liu K.-W."/>
            <person name="Li Z."/>
            <person name="Hsiao Y.-Y."/>
            <person name="Qi Y."/>
            <person name="Fu T."/>
            <person name="Tang G."/>
            <person name="Zhang D."/>
            <person name="Sun W.-H."/>
            <person name="Liu D.-K."/>
            <person name="Li Y."/>
            <person name="Chen G.-Z."/>
            <person name="Liu X.-D."/>
            <person name="Liao X.-Y."/>
            <person name="Jiang Y.-T."/>
            <person name="Yu X."/>
            <person name="Hao Y."/>
            <person name="Huang J."/>
            <person name="Zhao X.-W."/>
            <person name="Ke S."/>
            <person name="Chen Y.-Y."/>
            <person name="Wu W.-L."/>
            <person name="Hsu J.-L."/>
            <person name="Lin Y.-F."/>
            <person name="Huang M.-D."/>
            <person name="Li C.-Y."/>
            <person name="Huang L."/>
            <person name="Wang Z.-W."/>
            <person name="Zhao X."/>
            <person name="Zhong W.-Y."/>
            <person name="Peng D.-H."/>
            <person name="Ahmad S."/>
            <person name="Lan S."/>
            <person name="Zhang J.-S."/>
            <person name="Tsai W.-C."/>
            <person name="Van De Peer Y."/>
            <person name="Liu Z.-J."/>
        </authorList>
    </citation>
    <scope>NUCLEOTIDE SEQUENCE</scope>
    <source>
        <strain evidence="2">SCP</strain>
        <tissue evidence="2">Leaves</tissue>
    </source>
</reference>
<dbReference type="AlphaFoldDB" id="A0AAV9BNQ6"/>
<gene>
    <name evidence="2" type="ORF">QJS04_geneDACA007088</name>
</gene>
<dbReference type="PANTHER" id="PTHR33494">
    <property type="entry name" value="OS02G0793800 PROTEIN"/>
    <property type="match status" value="1"/>
</dbReference>
<proteinExistence type="predicted"/>
<organism evidence="2 3">
    <name type="scientific">Acorus gramineus</name>
    <name type="common">Dwarf sweet flag</name>
    <dbReference type="NCBI Taxonomy" id="55184"/>
    <lineage>
        <taxon>Eukaryota</taxon>
        <taxon>Viridiplantae</taxon>
        <taxon>Streptophyta</taxon>
        <taxon>Embryophyta</taxon>
        <taxon>Tracheophyta</taxon>
        <taxon>Spermatophyta</taxon>
        <taxon>Magnoliopsida</taxon>
        <taxon>Liliopsida</taxon>
        <taxon>Acoraceae</taxon>
        <taxon>Acorus</taxon>
    </lineage>
</organism>